<keyword evidence="2" id="KW-0732">Signal</keyword>
<organism evidence="4 5">
    <name type="scientific">Diacronema lutheri</name>
    <name type="common">Unicellular marine alga</name>
    <name type="synonym">Monochrysis lutheri</name>
    <dbReference type="NCBI Taxonomy" id="2081491"/>
    <lineage>
        <taxon>Eukaryota</taxon>
        <taxon>Haptista</taxon>
        <taxon>Haptophyta</taxon>
        <taxon>Pavlovophyceae</taxon>
        <taxon>Pavlovales</taxon>
        <taxon>Pavlovaceae</taxon>
        <taxon>Diacronema</taxon>
    </lineage>
</organism>
<dbReference type="EMBL" id="JAGTXO010000006">
    <property type="protein sequence ID" value="KAG8467323.1"/>
    <property type="molecule type" value="Genomic_DNA"/>
</dbReference>
<accession>A0A8J5XLY4</accession>
<comment type="caution">
    <text evidence="4">The sequence shown here is derived from an EMBL/GenBank/DDBJ whole genome shotgun (WGS) entry which is preliminary data.</text>
</comment>
<feature type="chain" id="PRO_5035299264" description="Methyltransferase FkbM domain-containing protein" evidence="2">
    <location>
        <begin position="24"/>
        <end position="375"/>
    </location>
</feature>
<feature type="domain" description="Methyltransferase FkbM" evidence="3">
    <location>
        <begin position="102"/>
        <end position="254"/>
    </location>
</feature>
<dbReference type="AlphaFoldDB" id="A0A8J5XLY4"/>
<keyword evidence="5" id="KW-1185">Reference proteome</keyword>
<dbReference type="PANTHER" id="PTHR34203:SF15">
    <property type="entry name" value="SLL1173 PROTEIN"/>
    <property type="match status" value="1"/>
</dbReference>
<evidence type="ECO:0000313" key="4">
    <source>
        <dbReference type="EMBL" id="KAG8467323.1"/>
    </source>
</evidence>
<dbReference type="SUPFAM" id="SSF53335">
    <property type="entry name" value="S-adenosyl-L-methionine-dependent methyltransferases"/>
    <property type="match status" value="1"/>
</dbReference>
<feature type="region of interest" description="Disordered" evidence="1">
    <location>
        <begin position="355"/>
        <end position="375"/>
    </location>
</feature>
<dbReference type="PANTHER" id="PTHR34203">
    <property type="entry name" value="METHYLTRANSFERASE, FKBM FAMILY PROTEIN"/>
    <property type="match status" value="1"/>
</dbReference>
<evidence type="ECO:0000256" key="1">
    <source>
        <dbReference type="SAM" id="MobiDB-lite"/>
    </source>
</evidence>
<evidence type="ECO:0000256" key="2">
    <source>
        <dbReference type="SAM" id="SignalP"/>
    </source>
</evidence>
<dbReference type="Pfam" id="PF05050">
    <property type="entry name" value="Methyltransf_21"/>
    <property type="match status" value="1"/>
</dbReference>
<evidence type="ECO:0000259" key="3">
    <source>
        <dbReference type="Pfam" id="PF05050"/>
    </source>
</evidence>
<protein>
    <recommendedName>
        <fullName evidence="3">Methyltransferase FkbM domain-containing protein</fullName>
    </recommendedName>
</protein>
<feature type="signal peptide" evidence="2">
    <location>
        <begin position="1"/>
        <end position="23"/>
    </location>
</feature>
<dbReference type="Gene3D" id="3.40.50.150">
    <property type="entry name" value="Vaccinia Virus protein VP39"/>
    <property type="match status" value="1"/>
</dbReference>
<dbReference type="NCBIfam" id="TIGR01444">
    <property type="entry name" value="fkbM_fam"/>
    <property type="match status" value="1"/>
</dbReference>
<dbReference type="OrthoDB" id="543564at2759"/>
<sequence length="375" mass="40244">MHPLGRLIVCTLTCWAAAYPSEALQTAGRVSASVEVLRAALFRVCELHVDMRHVGGGSIYRPFVVPSNDEFVGHDICTSHNFDRAVVETMRPYIAPGSTVIDAGGNLGAYAVQFSHWTGSRGRVLAFEPQPMIFKVLFANAMGGGLRNIDAFNVALGFKDGFVRMGATIPDGASQGRRFADALADPSAHVNFGGRSLGVGGELVRMITLDSLNVTGVSFIKIDVQGAESLVLHGARRTVLRELPTIIMESTASFQAAMRSPELAREMGIPPDVAAFDGHAWLENIGYRPVRRMGDDVFLQHPAQRLSATWPGASRPPAHFGPRPVHDGLEAARQRPWDPPRIGAARAAGALAYAPGESGVASAGEDTDAWGRDRR</sequence>
<proteinExistence type="predicted"/>
<dbReference type="Proteomes" id="UP000751190">
    <property type="component" value="Unassembled WGS sequence"/>
</dbReference>
<dbReference type="InterPro" id="IPR029063">
    <property type="entry name" value="SAM-dependent_MTases_sf"/>
</dbReference>
<evidence type="ECO:0000313" key="5">
    <source>
        <dbReference type="Proteomes" id="UP000751190"/>
    </source>
</evidence>
<name>A0A8J5XLY4_DIALT</name>
<gene>
    <name evidence="4" type="ORF">KFE25_000639</name>
</gene>
<dbReference type="InterPro" id="IPR006342">
    <property type="entry name" value="FkbM_mtfrase"/>
</dbReference>
<dbReference type="InterPro" id="IPR052514">
    <property type="entry name" value="SAM-dependent_MTase"/>
</dbReference>
<reference evidence="4" key="1">
    <citation type="submission" date="2021-05" db="EMBL/GenBank/DDBJ databases">
        <title>The genome of the haptophyte Pavlova lutheri (Diacronema luteri, Pavlovales) - a model for lipid biosynthesis in eukaryotic algae.</title>
        <authorList>
            <person name="Hulatt C.J."/>
            <person name="Posewitz M.C."/>
        </authorList>
    </citation>
    <scope>NUCLEOTIDE SEQUENCE</scope>
    <source>
        <strain evidence="4">NIVA-4/92</strain>
    </source>
</reference>